<reference evidence="2" key="2">
    <citation type="journal article" date="2015" name="J. Proteomics">
        <title>Sexual differences in the sialomes of the zebra tick, Rhipicephalus pulchellus.</title>
        <authorList>
            <person name="Tan A.W."/>
            <person name="Francischetti I.M."/>
            <person name="Slovak M."/>
            <person name="Kini R.M."/>
            <person name="Ribeiro J.M."/>
        </authorList>
    </citation>
    <scope>NUCLEOTIDE SEQUENCE</scope>
    <source>
        <tissue evidence="2">Salivary gland</tissue>
    </source>
</reference>
<protein>
    <submittedName>
        <fullName evidence="2">Putative 52 kDa repressor of the inhibitor of the protein</fullName>
    </submittedName>
</protein>
<dbReference type="InterPro" id="IPR012337">
    <property type="entry name" value="RNaseH-like_sf"/>
</dbReference>
<evidence type="ECO:0000313" key="2">
    <source>
        <dbReference type="EMBL" id="JAA55758.1"/>
    </source>
</evidence>
<dbReference type="InterPro" id="IPR052958">
    <property type="entry name" value="IFN-induced_PKR_regulator"/>
</dbReference>
<proteinExistence type="evidence at transcript level"/>
<dbReference type="Pfam" id="PF05699">
    <property type="entry name" value="Dimer_Tnp_hAT"/>
    <property type="match status" value="1"/>
</dbReference>
<accession>L7LXZ9</accession>
<dbReference type="AlphaFoldDB" id="L7LXZ9"/>
<evidence type="ECO:0000259" key="1">
    <source>
        <dbReference type="Pfam" id="PF05699"/>
    </source>
</evidence>
<dbReference type="EMBL" id="GACK01009276">
    <property type="protein sequence ID" value="JAA55758.1"/>
    <property type="molecule type" value="mRNA"/>
</dbReference>
<dbReference type="InterPro" id="IPR008906">
    <property type="entry name" value="HATC_C_dom"/>
</dbReference>
<dbReference type="PANTHER" id="PTHR46289">
    <property type="entry name" value="52 KDA REPRESSOR OF THE INHIBITOR OF THE PROTEIN KINASE-LIKE PROTEIN-RELATED"/>
    <property type="match status" value="1"/>
</dbReference>
<feature type="domain" description="HAT C-terminal dimerisation" evidence="1">
    <location>
        <begin position="50"/>
        <end position="106"/>
    </location>
</feature>
<name>L7LXZ9_RHIPC</name>
<dbReference type="PANTHER" id="PTHR46289:SF14">
    <property type="entry name" value="DUF4371 DOMAIN-CONTAINING PROTEIN"/>
    <property type="match status" value="1"/>
</dbReference>
<dbReference type="GO" id="GO:0046983">
    <property type="term" value="F:protein dimerization activity"/>
    <property type="evidence" value="ECO:0007669"/>
    <property type="project" value="InterPro"/>
</dbReference>
<sequence length="129" mass="14660">MRILCESCHSDVGDSVSSAVGELRLWYRKLERLEKRRMGPLEAPESCPAGIFPVIRKLLQIMATLPVTTSTSERSFSTLRRLKTYLRNTTGALRLNGLALLNIHREVPLSPEEILDELATKPRRLDFKL</sequence>
<dbReference type="SUPFAM" id="SSF53098">
    <property type="entry name" value="Ribonuclease H-like"/>
    <property type="match status" value="1"/>
</dbReference>
<reference evidence="2" key="1">
    <citation type="submission" date="2012-11" db="EMBL/GenBank/DDBJ databases">
        <authorList>
            <person name="Lucero-Rivera Y.E."/>
            <person name="Tovar-Ramirez D."/>
        </authorList>
    </citation>
    <scope>NUCLEOTIDE SEQUENCE</scope>
    <source>
        <tissue evidence="2">Salivary gland</tissue>
    </source>
</reference>
<organism evidence="2">
    <name type="scientific">Rhipicephalus pulchellus</name>
    <name type="common">Yellow backed tick</name>
    <name type="synonym">Dermacentor pulchellus</name>
    <dbReference type="NCBI Taxonomy" id="72859"/>
    <lineage>
        <taxon>Eukaryota</taxon>
        <taxon>Metazoa</taxon>
        <taxon>Ecdysozoa</taxon>
        <taxon>Arthropoda</taxon>
        <taxon>Chelicerata</taxon>
        <taxon>Arachnida</taxon>
        <taxon>Acari</taxon>
        <taxon>Parasitiformes</taxon>
        <taxon>Ixodida</taxon>
        <taxon>Ixodoidea</taxon>
        <taxon>Ixodidae</taxon>
        <taxon>Rhipicephalinae</taxon>
        <taxon>Rhipicephalus</taxon>
        <taxon>Rhipicephalus</taxon>
    </lineage>
</organism>